<dbReference type="PANTHER" id="PTHR10582:SF2">
    <property type="entry name" value="INACTIVE"/>
    <property type="match status" value="1"/>
</dbReference>
<evidence type="ECO:0000256" key="2">
    <source>
        <dbReference type="ARBA" id="ARBA00022692"/>
    </source>
</evidence>
<evidence type="ECO:0000256" key="4">
    <source>
        <dbReference type="ARBA" id="ARBA00022989"/>
    </source>
</evidence>
<dbReference type="GO" id="GO:0005216">
    <property type="term" value="F:monoatomic ion channel activity"/>
    <property type="evidence" value="ECO:0007669"/>
    <property type="project" value="InterPro"/>
</dbReference>
<feature type="transmembrane region" description="Helical" evidence="6">
    <location>
        <begin position="1200"/>
        <end position="1222"/>
    </location>
</feature>
<sequence>MSTQQESQNQIPVQPQLLSSSSQAKVAALDSLSLKQQIDAYEQMKTIATLTPQKIELDGFADYKVCNHYLNTNKTQLILYLYKHSDNSRILKRLDFLLMKETGHFDLQDQYAIEGVSEDGSYVLLEFKKDNKWNHFGVYTVYQLFLREKAKPLFTLVYNNSNLLIKNGHVKLNFFGFKLCLFNSYKFIKIINLDLKEVSNQLNFDRQNGGMIFPRKEFNPPKLLDIEQFLKSDALTFKGYTFMKTYKLEEVTPANYVPSKSSCIKTFNYCSQKQFLFFEQDYEETKTLSFMRDSTLQDIKVFDFSPGKPLTQLFSYKLTEGGGLYKFIAEEHEQAFIVVNCNTNKAENKRSYQLLALDIRNKSGSLVADQFNFIGFSKNNLVFYDDRESKQNLEKLPFFQKREQFQVHCLHRKARYTKAFQDVHYIENSKKADLLFDIHTNSYVYPLSVFGNVTDLKAFRVEEGIQLVVKREFHSQCKEISVYNQRDSKNDSLFKGENPSLKGQKVITYFRRDEDFYCFVVASNFNNDKKTLENPVIGYNYKVAKESQEQEKSNLRRNRSTNSFKFKEIVKVPENYVKIHKARNQVKGNNALFSDPEQYFQENFTLYVRTPTSILVLENQAWVPLLVLGQGEEIMFSKFDTKYFVTVSKLQEEQGQVTALKIFARDKSCKHLKKIIVDWDIKTNLKIIDDYIVFFSSDQLNIVKIRNGSQTIQYQFIGLEQYNFSRVYRFNDELTLGISDFGDTIYYMQLGEKPDNETFEGLCHYDYLISTELCNLVAKTNFTGDKIEFFMEESTVPFGFINSHYTQAQIQSFVELVGKDSNKLAAILSSEIPQELLINYPQFDSFLHYVNLKPKVLRAFATSLEIMKKQGIAIPLLIYNNRKGKNPIDLAREANNTICVELLLDIALSYQQPPTFEMILDQNINYIIKSRIDISKYMKLDSCFKKIDDDRLHHLSPHDDLLLKGIDQRSQDDIISFYKSQIVTSLGQAQRCGRQNIAQTQEKHPIEYFMVYLPRTMEDDLNPFIRQLNNSGEIQLFTFKAFQAIIDFKWNQYAKKFFYLRAAIFFAFLCFFLADIYYSSFSKVFDENNDLQEDKRDLASLIAIKAVACLFIVYFAYYEICSAVLQKGYFKDLWNLGDTLLIIGYPTITIIDACSIWYAGVTIIYVILIFIVFNKINFFLRINENFSYLVTMIWHSLNSVRYFLTFWLLFLAMFSVIFTILFQGEYIEGYNGLDIAGYFTSTIKLSLGDFEVEHYSEQKRYLVIFTWIIWMMAVIILNVIFMNFIIAVISSSYEEIMTNITAQSYKVKAQMIYESELHLFRGHKPSQPDPQNFPRYIFVRKPVDHQKDKQDDVQESIADLKNEVFETGQNLNARIVQIHDKMHSNFEAIMQQMRDMHLDMNGNAKRVKLIEQFIQKQLPQDKAKDDSANQGGVIDYVEPKTQKEVLKGDQSNIDEDGKANEDLRAVAQMILDQTK</sequence>
<feature type="domain" description="Ion transport" evidence="7">
    <location>
        <begin position="1067"/>
        <end position="1296"/>
    </location>
</feature>
<dbReference type="GO" id="GO:0005886">
    <property type="term" value="C:plasma membrane"/>
    <property type="evidence" value="ECO:0007669"/>
    <property type="project" value="TreeGrafter"/>
</dbReference>
<evidence type="ECO:0000256" key="1">
    <source>
        <dbReference type="ARBA" id="ARBA00004141"/>
    </source>
</evidence>
<evidence type="ECO:0000256" key="3">
    <source>
        <dbReference type="ARBA" id="ARBA00022737"/>
    </source>
</evidence>
<reference evidence="8 9" key="1">
    <citation type="submission" date="2014-06" db="EMBL/GenBank/DDBJ databases">
        <authorList>
            <person name="Swart Estienne"/>
        </authorList>
    </citation>
    <scope>NUCLEOTIDE SEQUENCE [LARGE SCALE GENOMIC DNA]</scope>
    <source>
        <strain evidence="8 9">130c</strain>
    </source>
</reference>
<feature type="transmembrane region" description="Helical" evidence="6">
    <location>
        <begin position="1098"/>
        <end position="1121"/>
    </location>
</feature>
<keyword evidence="2 6" id="KW-0812">Transmembrane</keyword>
<dbReference type="Proteomes" id="UP000039865">
    <property type="component" value="Unassembled WGS sequence"/>
</dbReference>
<comment type="subcellular location">
    <subcellularLocation>
        <location evidence="1">Membrane</location>
        <topology evidence="1">Multi-pass membrane protein</topology>
    </subcellularLocation>
</comment>
<evidence type="ECO:0000313" key="9">
    <source>
        <dbReference type="Proteomes" id="UP000039865"/>
    </source>
</evidence>
<gene>
    <name evidence="8" type="primary">Contig9354.g10002</name>
    <name evidence="8" type="ORF">STYLEM_18061</name>
</gene>
<name>A0A078B3B9_STYLE</name>
<dbReference type="InterPro" id="IPR024862">
    <property type="entry name" value="TRPV"/>
</dbReference>
<protein>
    <submittedName>
        <fullName evidence="8">Wd-40 repeat protein</fullName>
    </submittedName>
</protein>
<feature type="transmembrane region" description="Helical" evidence="6">
    <location>
        <begin position="1264"/>
        <end position="1289"/>
    </location>
</feature>
<keyword evidence="9" id="KW-1185">Reference proteome</keyword>
<organism evidence="8 9">
    <name type="scientific">Stylonychia lemnae</name>
    <name type="common">Ciliate</name>
    <dbReference type="NCBI Taxonomy" id="5949"/>
    <lineage>
        <taxon>Eukaryota</taxon>
        <taxon>Sar</taxon>
        <taxon>Alveolata</taxon>
        <taxon>Ciliophora</taxon>
        <taxon>Intramacronucleata</taxon>
        <taxon>Spirotrichea</taxon>
        <taxon>Stichotrichia</taxon>
        <taxon>Sporadotrichida</taxon>
        <taxon>Oxytrichidae</taxon>
        <taxon>Stylonychinae</taxon>
        <taxon>Stylonychia</taxon>
    </lineage>
</organism>
<evidence type="ECO:0000313" key="8">
    <source>
        <dbReference type="EMBL" id="CDW88934.1"/>
    </source>
</evidence>
<dbReference type="OrthoDB" id="6108356at2759"/>
<evidence type="ECO:0000259" key="7">
    <source>
        <dbReference type="Pfam" id="PF00520"/>
    </source>
</evidence>
<dbReference type="InParanoid" id="A0A078B3B9"/>
<keyword evidence="3" id="KW-0677">Repeat</keyword>
<dbReference type="Pfam" id="PF00520">
    <property type="entry name" value="Ion_trans"/>
    <property type="match status" value="1"/>
</dbReference>
<keyword evidence="4 6" id="KW-1133">Transmembrane helix</keyword>
<proteinExistence type="predicted"/>
<feature type="transmembrane region" description="Helical" evidence="6">
    <location>
        <begin position="1133"/>
        <end position="1151"/>
    </location>
</feature>
<dbReference type="InterPro" id="IPR005821">
    <property type="entry name" value="Ion_trans_dom"/>
</dbReference>
<dbReference type="EMBL" id="CCKQ01017054">
    <property type="protein sequence ID" value="CDW88934.1"/>
    <property type="molecule type" value="Genomic_DNA"/>
</dbReference>
<dbReference type="PANTHER" id="PTHR10582">
    <property type="entry name" value="TRANSIENT RECEPTOR POTENTIAL ION CHANNEL PROTEIN"/>
    <property type="match status" value="1"/>
</dbReference>
<evidence type="ECO:0000256" key="6">
    <source>
        <dbReference type="SAM" id="Phobius"/>
    </source>
</evidence>
<feature type="transmembrane region" description="Helical" evidence="6">
    <location>
        <begin position="1058"/>
        <end position="1078"/>
    </location>
</feature>
<accession>A0A078B3B9</accession>
<dbReference type="GO" id="GO:0098703">
    <property type="term" value="P:calcium ion import across plasma membrane"/>
    <property type="evidence" value="ECO:0007669"/>
    <property type="project" value="TreeGrafter"/>
</dbReference>
<keyword evidence="5 6" id="KW-0472">Membrane</keyword>
<evidence type="ECO:0000256" key="5">
    <source>
        <dbReference type="ARBA" id="ARBA00023136"/>
    </source>
</evidence>